<dbReference type="GO" id="GO:0005975">
    <property type="term" value="P:carbohydrate metabolic process"/>
    <property type="evidence" value="ECO:0007669"/>
    <property type="project" value="InterPro"/>
</dbReference>
<dbReference type="CDD" id="cd10936">
    <property type="entry name" value="CE4_DAC2"/>
    <property type="match status" value="1"/>
</dbReference>
<dbReference type="PANTHER" id="PTHR30105:SF2">
    <property type="entry name" value="DIVERGENT POLYSACCHARIDE DEACETYLASE SUPERFAMILY"/>
    <property type="match status" value="1"/>
</dbReference>
<dbReference type="InterPro" id="IPR011330">
    <property type="entry name" value="Glyco_hydro/deAcase_b/a-brl"/>
</dbReference>
<name>A0A194AL09_9BACT</name>
<dbReference type="InterPro" id="IPR006837">
    <property type="entry name" value="Divergent_DAC"/>
</dbReference>
<dbReference type="SUPFAM" id="SSF88713">
    <property type="entry name" value="Glycoside hydrolase/deacetylase"/>
    <property type="match status" value="1"/>
</dbReference>
<protein>
    <recommendedName>
        <fullName evidence="3">Divergent polysaccharide deacetylase family protein</fullName>
    </recommendedName>
</protein>
<evidence type="ECO:0008006" key="3">
    <source>
        <dbReference type="Google" id="ProtNLM"/>
    </source>
</evidence>
<evidence type="ECO:0000313" key="1">
    <source>
        <dbReference type="EMBL" id="GAU09930.1"/>
    </source>
</evidence>
<dbReference type="Gene3D" id="3.20.20.370">
    <property type="entry name" value="Glycoside hydrolase/deacetylase"/>
    <property type="match status" value="1"/>
</dbReference>
<comment type="caution">
    <text evidence="1">The sequence shown here is derived from an EMBL/GenBank/DDBJ whole genome shotgun (WGS) entry which is preliminary data.</text>
</comment>
<proteinExistence type="predicted"/>
<organism evidence="1 2">
    <name type="scientific">Desulfoplanes formicivorans</name>
    <dbReference type="NCBI Taxonomy" id="1592317"/>
    <lineage>
        <taxon>Bacteria</taxon>
        <taxon>Pseudomonadati</taxon>
        <taxon>Thermodesulfobacteriota</taxon>
        <taxon>Desulfovibrionia</taxon>
        <taxon>Desulfovibrionales</taxon>
        <taxon>Desulfoplanaceae</taxon>
        <taxon>Desulfoplanes</taxon>
    </lineage>
</organism>
<dbReference type="EMBL" id="BDFE01000022">
    <property type="protein sequence ID" value="GAU09930.1"/>
    <property type="molecule type" value="Genomic_DNA"/>
</dbReference>
<dbReference type="STRING" id="1592317.DPF_2666"/>
<keyword evidence="2" id="KW-1185">Reference proteome</keyword>
<reference evidence="2" key="1">
    <citation type="submission" date="2016-06" db="EMBL/GenBank/DDBJ databases">
        <title>Draft genome sequence of Desulfoplanes formicivorans strain Pf12B.</title>
        <authorList>
            <person name="Watanabe M."/>
            <person name="Kojima H."/>
            <person name="Fukui M."/>
        </authorList>
    </citation>
    <scope>NUCLEOTIDE SEQUENCE [LARGE SCALE GENOMIC DNA]</scope>
    <source>
        <strain evidence="2">Pf12B</strain>
    </source>
</reference>
<accession>A0A194AL09</accession>
<dbReference type="AlphaFoldDB" id="A0A194AL09"/>
<sequence length="401" mass="45282">MHWFLRYHVTLWVIVLALTGLAAVVALRLPEQKVVSQPAVPQATAKKVTPRPARIPVIKPRPSLQYEEETRTLETRVKELDLALIQTLVVYGYDPVGIVHGNVETRYRHGHEYHFQHLELALPRDMDALLASLRENIHDLVRDGHMRYDARAKQVTLLVGDLPTHVIEFGEPARAPRSPGQKDACMVIVVDDLGRSLDAGKRLVDLSFPVTFSVMPHEPHSPEVAKLARKHGKEIILHLPMQPESYPKANPGPGALFVDMSPQVVTQTVLQDLARIPGVSGANNHMGSRFTRDRKGMETVMKVFRDRHLFFLDSLTTAGSCGEEVTSRYHVPYLRRHVFLDNVRDEKAILFQLRKAQSLARKRGACIAIGHPYPETLDAFKAWEHLRDPDVHLVRLADLLP</sequence>
<dbReference type="Pfam" id="PF04748">
    <property type="entry name" value="Polysacc_deac_2"/>
    <property type="match status" value="1"/>
</dbReference>
<evidence type="ECO:0000313" key="2">
    <source>
        <dbReference type="Proteomes" id="UP000095200"/>
    </source>
</evidence>
<dbReference type="Proteomes" id="UP000095200">
    <property type="component" value="Unassembled WGS sequence"/>
</dbReference>
<dbReference type="PANTHER" id="PTHR30105">
    <property type="entry name" value="UNCHARACTERIZED YIBQ-RELATED"/>
    <property type="match status" value="1"/>
</dbReference>
<gene>
    <name evidence="1" type="ORF">DPF_2666</name>
</gene>